<comment type="caution">
    <text evidence="2">The sequence shown here is derived from an EMBL/GenBank/DDBJ whole genome shotgun (WGS) entry which is preliminary data.</text>
</comment>
<reference evidence="2 3" key="1">
    <citation type="submission" date="2014-11" db="EMBL/GenBank/DDBJ databases">
        <title>Draft Genome Sequence of Brevibacterium linens AE038-8.</title>
        <authorList>
            <person name="Maizel D."/>
            <person name="Utturkar S.M."/>
            <person name="Brown S.D."/>
            <person name="Ferrero M."/>
            <person name="Rosen B.P."/>
        </authorList>
    </citation>
    <scope>NUCLEOTIDE SEQUENCE [LARGE SCALE GENOMIC DNA]</scope>
    <source>
        <strain evidence="2 3">AE038-8</strain>
    </source>
</reference>
<dbReference type="RefSeq" id="WP_039207957.1">
    <property type="nucleotide sequence ID" value="NZ_JTJZ01000016.1"/>
</dbReference>
<evidence type="ECO:0008006" key="4">
    <source>
        <dbReference type="Google" id="ProtNLM"/>
    </source>
</evidence>
<dbReference type="InterPro" id="IPR009732">
    <property type="entry name" value="DUF1304"/>
</dbReference>
<protein>
    <recommendedName>
        <fullName evidence="4">DUF1304 domain-containing protein</fullName>
    </recommendedName>
</protein>
<dbReference type="PANTHER" id="PTHR38446">
    <property type="entry name" value="BLL0914 PROTEIN"/>
    <property type="match status" value="1"/>
</dbReference>
<dbReference type="EMBL" id="JTJZ01000016">
    <property type="protein sequence ID" value="KHS53237.1"/>
    <property type="molecule type" value="Genomic_DNA"/>
</dbReference>
<feature type="transmembrane region" description="Helical" evidence="1">
    <location>
        <begin position="80"/>
        <end position="99"/>
    </location>
</feature>
<dbReference type="Proteomes" id="UP000031488">
    <property type="component" value="Unassembled WGS sequence"/>
</dbReference>
<proteinExistence type="predicted"/>
<feature type="transmembrane region" description="Helical" evidence="1">
    <location>
        <begin position="55"/>
        <end position="74"/>
    </location>
</feature>
<accession>A0A0B9A3A3</accession>
<keyword evidence="1" id="KW-0472">Membrane</keyword>
<gene>
    <name evidence="2" type="ORF">AE0388_1180</name>
</gene>
<sequence length="128" mass="13014">MTIAGLVLAGLAAALHVFIFYLESIAWTSPRARATFGTTEAEAAATKSLAFNQGFYNLFLALAVFIGLIVFGAGSAAVGLTLVFVGAGSMLAAALVLALSSRELLASALKQGTLPLLGVLCVILGVLI</sequence>
<keyword evidence="1" id="KW-1133">Transmembrane helix</keyword>
<organism evidence="2 3">
    <name type="scientific">Brevibacterium linens</name>
    <dbReference type="NCBI Taxonomy" id="1703"/>
    <lineage>
        <taxon>Bacteria</taxon>
        <taxon>Bacillati</taxon>
        <taxon>Actinomycetota</taxon>
        <taxon>Actinomycetes</taxon>
        <taxon>Micrococcales</taxon>
        <taxon>Brevibacteriaceae</taxon>
        <taxon>Brevibacterium</taxon>
    </lineage>
</organism>
<keyword evidence="3" id="KW-1185">Reference proteome</keyword>
<dbReference type="AlphaFoldDB" id="A0A0B9A3A3"/>
<name>A0A0B9A3A3_BRELN</name>
<dbReference type="PATRIC" id="fig|1703.6.peg.1069"/>
<dbReference type="Pfam" id="PF06993">
    <property type="entry name" value="DUF1304"/>
    <property type="match status" value="1"/>
</dbReference>
<feature type="transmembrane region" description="Helical" evidence="1">
    <location>
        <begin position="6"/>
        <end position="23"/>
    </location>
</feature>
<dbReference type="PANTHER" id="PTHR38446:SF1">
    <property type="entry name" value="BLL0914 PROTEIN"/>
    <property type="match status" value="1"/>
</dbReference>
<evidence type="ECO:0000313" key="3">
    <source>
        <dbReference type="Proteomes" id="UP000031488"/>
    </source>
</evidence>
<evidence type="ECO:0000256" key="1">
    <source>
        <dbReference type="SAM" id="Phobius"/>
    </source>
</evidence>
<keyword evidence="1" id="KW-0812">Transmembrane</keyword>
<dbReference type="OrthoDB" id="9803832at2"/>
<feature type="transmembrane region" description="Helical" evidence="1">
    <location>
        <begin position="111"/>
        <end position="127"/>
    </location>
</feature>
<evidence type="ECO:0000313" key="2">
    <source>
        <dbReference type="EMBL" id="KHS53237.1"/>
    </source>
</evidence>